<dbReference type="AlphaFoldDB" id="A0A3N6MDX3"/>
<evidence type="ECO:0000313" key="4">
    <source>
        <dbReference type="Proteomes" id="UP000281431"/>
    </source>
</evidence>
<keyword evidence="4" id="KW-1185">Reference proteome</keyword>
<feature type="transmembrane region" description="Helical" evidence="2">
    <location>
        <begin position="69"/>
        <end position="87"/>
    </location>
</feature>
<name>A0A3N6MDX3_NATCH</name>
<evidence type="ECO:0000256" key="1">
    <source>
        <dbReference type="SAM" id="MobiDB-lite"/>
    </source>
</evidence>
<keyword evidence="2" id="KW-0812">Transmembrane</keyword>
<evidence type="ECO:0000313" key="3">
    <source>
        <dbReference type="EMBL" id="RQG98994.1"/>
    </source>
</evidence>
<reference evidence="3 4" key="1">
    <citation type="submission" date="2018-10" db="EMBL/GenBank/DDBJ databases">
        <title>Natrarchaeobius chitinivorans gen. nov., sp. nov., and Natrarchaeobius haloalkaliphilus sp. nov., alkaliphilic, chitin-utilizing haloarchaea from hypersaline alkaline lakes.</title>
        <authorList>
            <person name="Sorokin D.Y."/>
            <person name="Elcheninov A.G."/>
            <person name="Kostrikina N.A."/>
            <person name="Bale N.J."/>
            <person name="Sinninghe Damste J.S."/>
            <person name="Khijniak T.V."/>
            <person name="Kublanov I.V."/>
            <person name="Toshchakov S.V."/>
        </authorList>
    </citation>
    <scope>NUCLEOTIDE SEQUENCE [LARGE SCALE GENOMIC DNA]</scope>
    <source>
        <strain evidence="3 4">AArcht7</strain>
    </source>
</reference>
<dbReference type="Proteomes" id="UP000281431">
    <property type="component" value="Unassembled WGS sequence"/>
</dbReference>
<keyword evidence="2" id="KW-0472">Membrane</keyword>
<evidence type="ECO:0000256" key="2">
    <source>
        <dbReference type="SAM" id="Phobius"/>
    </source>
</evidence>
<accession>A0A3N6MDX3</accession>
<comment type="caution">
    <text evidence="3">The sequence shown here is derived from an EMBL/GenBank/DDBJ whole genome shotgun (WGS) entry which is preliminary data.</text>
</comment>
<keyword evidence="2" id="KW-1133">Transmembrane helix</keyword>
<feature type="transmembrane region" description="Helical" evidence="2">
    <location>
        <begin position="30"/>
        <end position="49"/>
    </location>
</feature>
<dbReference type="EMBL" id="REFZ01000011">
    <property type="protein sequence ID" value="RQG98994.1"/>
    <property type="molecule type" value="Genomic_DNA"/>
</dbReference>
<gene>
    <name evidence="3" type="ORF">EA472_15745</name>
</gene>
<feature type="region of interest" description="Disordered" evidence="1">
    <location>
        <begin position="1"/>
        <end position="23"/>
    </location>
</feature>
<organism evidence="3 4">
    <name type="scientific">Natrarchaeobius chitinivorans</name>
    <dbReference type="NCBI Taxonomy" id="1679083"/>
    <lineage>
        <taxon>Archaea</taxon>
        <taxon>Methanobacteriati</taxon>
        <taxon>Methanobacteriota</taxon>
        <taxon>Stenosarchaea group</taxon>
        <taxon>Halobacteria</taxon>
        <taxon>Halobacteriales</taxon>
        <taxon>Natrialbaceae</taxon>
        <taxon>Natrarchaeobius</taxon>
    </lineage>
</organism>
<proteinExistence type="predicted"/>
<protein>
    <submittedName>
        <fullName evidence="3">Uncharacterized protein</fullName>
    </submittedName>
</protein>
<sequence length="92" mass="9915">MSEPDREPTETPTTDKQEAEQEGQRMARNWVGIAVVSILAMLLLVIAMMQATGLVDVFAPVATTETQQWGAFAVLAVIVVAIAGWSWKAIAS</sequence>